<feature type="domain" description="Formiminotransferase C-terminal subdomain" evidence="3">
    <location>
        <begin position="156"/>
        <end position="256"/>
    </location>
</feature>
<evidence type="ECO:0000259" key="4">
    <source>
        <dbReference type="SMART" id="SM01222"/>
    </source>
</evidence>
<proteinExistence type="predicted"/>
<dbReference type="PANTHER" id="PTHR12234:SF1">
    <property type="entry name" value="FORMIMINOTRANSFERASE N-TERMINAL SUBDOMAIN-CONTAINING PROTEIN"/>
    <property type="match status" value="1"/>
</dbReference>
<dbReference type="InterPro" id="IPR013802">
    <property type="entry name" value="Formiminotransferase_C"/>
</dbReference>
<dbReference type="EC" id="2.1.2.5" evidence="1"/>
<dbReference type="EMBL" id="JBFSHR010000027">
    <property type="protein sequence ID" value="MEX6429854.1"/>
    <property type="molecule type" value="Genomic_DNA"/>
</dbReference>
<organism evidence="5 6">
    <name type="scientific">Ferrimicrobium acidiphilum</name>
    <dbReference type="NCBI Taxonomy" id="121039"/>
    <lineage>
        <taxon>Bacteria</taxon>
        <taxon>Bacillati</taxon>
        <taxon>Actinomycetota</taxon>
        <taxon>Acidimicrobiia</taxon>
        <taxon>Acidimicrobiales</taxon>
        <taxon>Acidimicrobiaceae</taxon>
        <taxon>Ferrimicrobium</taxon>
    </lineage>
</organism>
<sequence length="264" mass="28446">MECVVNVSEGRRQAVIDLIALSCAGSLLDVHSDPDYDRSVFTLAGPRVYDDVQRLVRRTVELVDFGSYHGIHPALGTLDVIPFVPLGAESLSLAVELRDRLGEWLAGEFDLPVFIYGEEISLPEVRRGAFSTVVPTWGASKRNARLGAACVGARRLLVALNINLGCSASQAKVVAKAVRSPQIRTLALVAGSRIQVSMNLTDPLAVTPLMAVDLVASMAPVESVELVGLLPEAIVVGYERRYAALGIDPEATIEARLRRQVTHP</sequence>
<dbReference type="Gene3D" id="3.30.990.10">
    <property type="entry name" value="Formiminotransferase, N-terminal subdomain"/>
    <property type="match status" value="1"/>
</dbReference>
<reference evidence="5 6" key="1">
    <citation type="submission" date="2024-07" db="EMBL/GenBank/DDBJ databases">
        <title>Draft Genome Sequence of Ferrimicrobium acidiphilum Strain YE2023, Isolated from a Pulp of Bioleach Reactor.</title>
        <authorList>
            <person name="Elkina Y.A."/>
            <person name="Bulaeva A.G."/>
            <person name="Beletsky A.V."/>
            <person name="Mardanov A.V."/>
        </authorList>
    </citation>
    <scope>NUCLEOTIDE SEQUENCE [LARGE SCALE GENOMIC DNA]</scope>
    <source>
        <strain evidence="5 6">YE2023</strain>
    </source>
</reference>
<dbReference type="Pfam" id="PF07837">
    <property type="entry name" value="FTCD_N"/>
    <property type="match status" value="1"/>
</dbReference>
<feature type="domain" description="Formiminotransferase N-terminal subdomain" evidence="4">
    <location>
        <begin position="1"/>
        <end position="155"/>
    </location>
</feature>
<dbReference type="SMART" id="SM01222">
    <property type="entry name" value="FTCD_N"/>
    <property type="match status" value="1"/>
</dbReference>
<dbReference type="Gene3D" id="3.30.70.670">
    <property type="entry name" value="Formiminotransferase, C-terminal subdomain"/>
    <property type="match status" value="1"/>
</dbReference>
<name>A0ABV3Y5X9_9ACTN</name>
<dbReference type="InterPro" id="IPR022384">
    <property type="entry name" value="FormiminoTrfase_cat_dom_sf"/>
</dbReference>
<protein>
    <recommendedName>
        <fullName evidence="1">glutamate formimidoyltransferase</fullName>
        <ecNumber evidence="1">2.1.2.5</ecNumber>
    </recommendedName>
</protein>
<dbReference type="InterPro" id="IPR012886">
    <property type="entry name" value="Formiminotransferase_N"/>
</dbReference>
<dbReference type="RefSeq" id="WP_298384847.1">
    <property type="nucleotide sequence ID" value="NZ_JBFSHR010000027.1"/>
</dbReference>
<dbReference type="InterPro" id="IPR037070">
    <property type="entry name" value="Formiminotransferase_C_sf"/>
</dbReference>
<dbReference type="SUPFAM" id="SSF55116">
    <property type="entry name" value="Formiminotransferase domain of formiminotransferase-cyclodeaminase"/>
    <property type="match status" value="2"/>
</dbReference>
<evidence type="ECO:0000313" key="6">
    <source>
        <dbReference type="Proteomes" id="UP001560267"/>
    </source>
</evidence>
<evidence type="ECO:0000256" key="2">
    <source>
        <dbReference type="ARBA" id="ARBA00022679"/>
    </source>
</evidence>
<dbReference type="InterPro" id="IPR051623">
    <property type="entry name" value="FTCD"/>
</dbReference>
<evidence type="ECO:0000313" key="5">
    <source>
        <dbReference type="EMBL" id="MEX6429854.1"/>
    </source>
</evidence>
<keyword evidence="6" id="KW-1185">Reference proteome</keyword>
<dbReference type="SMART" id="SM01221">
    <property type="entry name" value="FTCD"/>
    <property type="match status" value="1"/>
</dbReference>
<dbReference type="Proteomes" id="UP001560267">
    <property type="component" value="Unassembled WGS sequence"/>
</dbReference>
<dbReference type="PANTHER" id="PTHR12234">
    <property type="entry name" value="FORMIMINOTRANSFERASE-CYCLODEAMINASE"/>
    <property type="match status" value="1"/>
</dbReference>
<evidence type="ECO:0000259" key="3">
    <source>
        <dbReference type="SMART" id="SM01221"/>
    </source>
</evidence>
<comment type="caution">
    <text evidence="5">The sequence shown here is derived from an EMBL/GenBank/DDBJ whole genome shotgun (WGS) entry which is preliminary data.</text>
</comment>
<accession>A0ABV3Y5X9</accession>
<evidence type="ECO:0000256" key="1">
    <source>
        <dbReference type="ARBA" id="ARBA00012252"/>
    </source>
</evidence>
<gene>
    <name evidence="5" type="ORF">AB6A68_08390</name>
</gene>
<dbReference type="InterPro" id="IPR037064">
    <property type="entry name" value="Formiminotransferase_N_sf"/>
</dbReference>
<keyword evidence="2" id="KW-0808">Transferase</keyword>